<sequence>MEVLPLDDPTGDDEVRYMAHLVELADTIKKEAEKHFNERVEYSIKMHIEDERSVCWSTGYPDVVVTGTVSLFDRSAKDRSDAIALFQTLSATTMSQWKEDRGYNLIMSTSWLSVVYGPSIT</sequence>
<reference evidence="1 2" key="1">
    <citation type="journal article" date="2016" name="Nat. Commun.">
        <title>Thousands of microbial genomes shed light on interconnected biogeochemical processes in an aquifer system.</title>
        <authorList>
            <person name="Anantharaman K."/>
            <person name="Brown C.T."/>
            <person name="Hug L.A."/>
            <person name="Sharon I."/>
            <person name="Castelle C.J."/>
            <person name="Probst A.J."/>
            <person name="Thomas B.C."/>
            <person name="Singh A."/>
            <person name="Wilkins M.J."/>
            <person name="Karaoz U."/>
            <person name="Brodie E.L."/>
            <person name="Williams K.H."/>
            <person name="Hubbard S.S."/>
            <person name="Banfield J.F."/>
        </authorList>
    </citation>
    <scope>NUCLEOTIDE SEQUENCE [LARGE SCALE GENOMIC DNA]</scope>
</reference>
<organism evidence="1 2">
    <name type="scientific">Candidatus Collierbacteria bacterium RIFOXYD1_FULL_40_9</name>
    <dbReference type="NCBI Taxonomy" id="1817731"/>
    <lineage>
        <taxon>Bacteria</taxon>
        <taxon>Candidatus Collieribacteriota</taxon>
    </lineage>
</organism>
<gene>
    <name evidence="1" type="ORF">A2572_04855</name>
</gene>
<accession>A0A1F5FVF4</accession>
<proteinExistence type="predicted"/>
<protein>
    <submittedName>
        <fullName evidence="1">Uncharacterized protein</fullName>
    </submittedName>
</protein>
<comment type="caution">
    <text evidence="1">The sequence shown here is derived from an EMBL/GenBank/DDBJ whole genome shotgun (WGS) entry which is preliminary data.</text>
</comment>
<evidence type="ECO:0000313" key="2">
    <source>
        <dbReference type="Proteomes" id="UP000179237"/>
    </source>
</evidence>
<evidence type="ECO:0000313" key="1">
    <source>
        <dbReference type="EMBL" id="OGD83597.1"/>
    </source>
</evidence>
<dbReference type="EMBL" id="MFAQ01000012">
    <property type="protein sequence ID" value="OGD83597.1"/>
    <property type="molecule type" value="Genomic_DNA"/>
</dbReference>
<dbReference type="Proteomes" id="UP000179237">
    <property type="component" value="Unassembled WGS sequence"/>
</dbReference>
<dbReference type="AlphaFoldDB" id="A0A1F5FVF4"/>
<name>A0A1F5FVF4_9BACT</name>